<gene>
    <name evidence="2" type="ORF">SAMN04487993_1006173</name>
</gene>
<dbReference type="OrthoDB" id="9792185at2"/>
<dbReference type="PROSITE" id="PS51384">
    <property type="entry name" value="FAD_FR"/>
    <property type="match status" value="1"/>
</dbReference>
<organism evidence="2 3">
    <name type="scientific">Salipiger marinus</name>
    <dbReference type="NCBI Taxonomy" id="555512"/>
    <lineage>
        <taxon>Bacteria</taxon>
        <taxon>Pseudomonadati</taxon>
        <taxon>Pseudomonadota</taxon>
        <taxon>Alphaproteobacteria</taxon>
        <taxon>Rhodobacterales</taxon>
        <taxon>Roseobacteraceae</taxon>
        <taxon>Salipiger</taxon>
    </lineage>
</organism>
<dbReference type="EMBL" id="FNEJ01000006">
    <property type="protein sequence ID" value="SDI55269.1"/>
    <property type="molecule type" value="Genomic_DNA"/>
</dbReference>
<dbReference type="RefSeq" id="WP_089845918.1">
    <property type="nucleotide sequence ID" value="NZ_FNEJ01000006.1"/>
</dbReference>
<dbReference type="STRING" id="555512.SAMN04487993_1006173"/>
<dbReference type="GO" id="GO:0016491">
    <property type="term" value="F:oxidoreductase activity"/>
    <property type="evidence" value="ECO:0007669"/>
    <property type="project" value="InterPro"/>
</dbReference>
<dbReference type="InterPro" id="IPR050415">
    <property type="entry name" value="MRET"/>
</dbReference>
<dbReference type="InterPro" id="IPR039261">
    <property type="entry name" value="FNR_nucleotide-bd"/>
</dbReference>
<dbReference type="InterPro" id="IPR017927">
    <property type="entry name" value="FAD-bd_FR_type"/>
</dbReference>
<dbReference type="Gene3D" id="3.40.50.80">
    <property type="entry name" value="Nucleotide-binding domain of ferredoxin-NADP reductase (FNR) module"/>
    <property type="match status" value="1"/>
</dbReference>
<sequence length="228" mass="25566">MTRRLTLQRITPLNHSVFHLVFDRPEGLAFTPGQAVDMALDRDGWRETRHPFTFTSLPSEEAAEFVIKTYPEDAEGHEGMTARIARMQPGDAVLVEDPWGAIKDEGDGLFLAGGAGVTPFIAVLRDKLARAGTLEGNTLIFSNETEQDIFLKAFFEDMPGLRTRFIVTQDKDSALYHPRIDSALLKDYLQPDRDTCYVCGPDAMLEDMSDLLRERGVPADRIVTEDFD</sequence>
<dbReference type="Pfam" id="PF08022">
    <property type="entry name" value="FAD_binding_8"/>
    <property type="match status" value="1"/>
</dbReference>
<dbReference type="Pfam" id="PF00175">
    <property type="entry name" value="NAD_binding_1"/>
    <property type="match status" value="1"/>
</dbReference>
<keyword evidence="3" id="KW-1185">Reference proteome</keyword>
<evidence type="ECO:0000259" key="1">
    <source>
        <dbReference type="PROSITE" id="PS51384"/>
    </source>
</evidence>
<reference evidence="2 3" key="1">
    <citation type="submission" date="2016-10" db="EMBL/GenBank/DDBJ databases">
        <authorList>
            <person name="de Groot N.N."/>
        </authorList>
    </citation>
    <scope>NUCLEOTIDE SEQUENCE [LARGE SCALE GENOMIC DNA]</scope>
    <source>
        <strain evidence="2 3">DSM 26424</strain>
    </source>
</reference>
<dbReference type="Proteomes" id="UP000199093">
    <property type="component" value="Unassembled WGS sequence"/>
</dbReference>
<dbReference type="Gene3D" id="2.40.30.10">
    <property type="entry name" value="Translation factors"/>
    <property type="match status" value="1"/>
</dbReference>
<evidence type="ECO:0000313" key="2">
    <source>
        <dbReference type="EMBL" id="SDI55269.1"/>
    </source>
</evidence>
<dbReference type="PANTHER" id="PTHR47354">
    <property type="entry name" value="NADH OXIDOREDUCTASE HCR"/>
    <property type="match status" value="1"/>
</dbReference>
<dbReference type="InterPro" id="IPR001433">
    <property type="entry name" value="OxRdtase_FAD/NAD-bd"/>
</dbReference>
<proteinExistence type="predicted"/>
<evidence type="ECO:0000313" key="3">
    <source>
        <dbReference type="Proteomes" id="UP000199093"/>
    </source>
</evidence>
<protein>
    <submittedName>
        <fullName evidence="2">Ferredoxin-NADP reductase</fullName>
    </submittedName>
</protein>
<dbReference type="InterPro" id="IPR017938">
    <property type="entry name" value="Riboflavin_synthase-like_b-brl"/>
</dbReference>
<dbReference type="SUPFAM" id="SSF52343">
    <property type="entry name" value="Ferredoxin reductase-like, C-terminal NADP-linked domain"/>
    <property type="match status" value="1"/>
</dbReference>
<accession>A0A1G8LHQ9</accession>
<feature type="domain" description="FAD-binding FR-type" evidence="1">
    <location>
        <begin position="1"/>
        <end position="105"/>
    </location>
</feature>
<name>A0A1G8LHQ9_9RHOB</name>
<dbReference type="PRINTS" id="PR00410">
    <property type="entry name" value="PHEHYDRXLASE"/>
</dbReference>
<dbReference type="InterPro" id="IPR013112">
    <property type="entry name" value="FAD-bd_8"/>
</dbReference>
<dbReference type="AlphaFoldDB" id="A0A1G8LHQ9"/>
<dbReference type="PANTHER" id="PTHR47354:SF5">
    <property type="entry name" value="PROTEIN RFBI"/>
    <property type="match status" value="1"/>
</dbReference>
<dbReference type="SUPFAM" id="SSF63380">
    <property type="entry name" value="Riboflavin synthase domain-like"/>
    <property type="match status" value="1"/>
</dbReference>